<evidence type="ECO:0000313" key="2">
    <source>
        <dbReference type="Proteomes" id="UP000005938"/>
    </source>
</evidence>
<gene>
    <name evidence="1" type="ORF">W5A_13525</name>
</gene>
<dbReference type="EMBL" id="AJJU01000043">
    <property type="protein sequence ID" value="EID71645.1"/>
    <property type="molecule type" value="Genomic_DNA"/>
</dbReference>
<accession>I0W5H9</accession>
<protein>
    <submittedName>
        <fullName evidence="1">Uncharacterized protein</fullName>
    </submittedName>
</protein>
<comment type="caution">
    <text evidence="1">The sequence shown here is derived from an EMBL/GenBank/DDBJ whole genome shotgun (WGS) entry which is preliminary data.</text>
</comment>
<dbReference type="OrthoDB" id="277629at2"/>
<sequence>MEQIKNNIYSILCIAVLIFTVIGCASNSLAERNYFINSTEFYNDTLDLTGTFLGDIDYYKIQDINKHDLKKDIKGFRRKNLLLYGEALTGYKLYLFYEKNRKNNEEDSKLILHSSDRVAYQKINQEAILTLLLIKNEEKGISTSQNALINNGKKIMDNLKYNDSIKEKLKYNQVIYKNKDISNILYIVDKLDKAPISISKMNRWDKFQMLLTMLSNDPTGKRYIEMYNEYITNKRRRNGKKIDSLLSEVPYSSNEEILDKIKFLAKENKALMLNECHWCPSNRIMALKLLEPLKEEGYNYFAIEAVSEGEDNTINQKLYPLKSSGFYIKEPYFGLLIREAKKLGFQIVGYDYGFNDSPKDRDRIQAENIANIFKEDTNAKVFVYAGIDHIIEMNNSRKWMAEYFKEITKIDPITIDQVEIASETNKKIVLFEASLFKKIEGVNTNVDYFLINNIRPGLNEIFPPKDLSNLTLNLEKIKKDKNEELFITIFYHDEYEKDGFEAVPILNKITKANELEIKVPNMQKLIVKVFDKTNYILLSKTIFLNP</sequence>
<keyword evidence="2" id="KW-1185">Reference proteome</keyword>
<dbReference type="eggNOG" id="ENOG502Z7PQ">
    <property type="taxonomic scope" value="Bacteria"/>
</dbReference>
<dbReference type="RefSeq" id="WP_008241628.1">
    <property type="nucleotide sequence ID" value="NZ_AJJU01000043.1"/>
</dbReference>
<dbReference type="AlphaFoldDB" id="I0W5H9"/>
<evidence type="ECO:0000313" key="1">
    <source>
        <dbReference type="EMBL" id="EID71645.1"/>
    </source>
</evidence>
<organism evidence="1 2">
    <name type="scientific">Imtechella halotolerans K1</name>
    <dbReference type="NCBI Taxonomy" id="946077"/>
    <lineage>
        <taxon>Bacteria</taxon>
        <taxon>Pseudomonadati</taxon>
        <taxon>Bacteroidota</taxon>
        <taxon>Flavobacteriia</taxon>
        <taxon>Flavobacteriales</taxon>
        <taxon>Flavobacteriaceae</taxon>
        <taxon>Imtechella</taxon>
    </lineage>
</organism>
<name>I0W5H9_9FLAO</name>
<dbReference type="Proteomes" id="UP000005938">
    <property type="component" value="Unassembled WGS sequence"/>
</dbReference>
<reference evidence="1 2" key="1">
    <citation type="journal article" date="2012" name="J. Bacteriol.">
        <title>Genome Sequence of the Halotolerant Bacterium Imtechella halotolerans K1T.</title>
        <authorList>
            <person name="Kumar S."/>
            <person name="Vikram S."/>
            <person name="Subramanian S."/>
            <person name="Raghava G.P."/>
            <person name="Pinnaka A.K."/>
        </authorList>
    </citation>
    <scope>NUCLEOTIDE SEQUENCE [LARGE SCALE GENOMIC DNA]</scope>
    <source>
        <strain evidence="1 2">K1</strain>
    </source>
</reference>
<dbReference type="PROSITE" id="PS51257">
    <property type="entry name" value="PROKAR_LIPOPROTEIN"/>
    <property type="match status" value="1"/>
</dbReference>
<proteinExistence type="predicted"/>